<dbReference type="PANTHER" id="PTHR47926">
    <property type="entry name" value="PENTATRICOPEPTIDE REPEAT-CONTAINING PROTEIN"/>
    <property type="match status" value="1"/>
</dbReference>
<dbReference type="FunFam" id="1.25.40.10:FF:000242">
    <property type="entry name" value="Pentatricopeptide repeat-containing protein"/>
    <property type="match status" value="1"/>
</dbReference>
<dbReference type="InterPro" id="IPR002885">
    <property type="entry name" value="PPR_rpt"/>
</dbReference>
<feature type="domain" description="DYW" evidence="3">
    <location>
        <begin position="580"/>
        <end position="659"/>
    </location>
</feature>
<proteinExistence type="predicted"/>
<dbReference type="NCBIfam" id="TIGR00756">
    <property type="entry name" value="PPR"/>
    <property type="match status" value="4"/>
</dbReference>
<dbReference type="InterPro" id="IPR046960">
    <property type="entry name" value="PPR_At4g14850-like_plant"/>
</dbReference>
<accession>A0A7I8KVZ0</accession>
<dbReference type="InterPro" id="IPR046849">
    <property type="entry name" value="E2_motif"/>
</dbReference>
<evidence type="ECO:0000259" key="3">
    <source>
        <dbReference type="Pfam" id="PF14432"/>
    </source>
</evidence>
<feature type="repeat" description="PPR" evidence="2">
    <location>
        <begin position="101"/>
        <end position="135"/>
    </location>
</feature>
<feature type="repeat" description="PPR" evidence="2">
    <location>
        <begin position="345"/>
        <end position="379"/>
    </location>
</feature>
<dbReference type="Pfam" id="PF01535">
    <property type="entry name" value="PPR"/>
    <property type="match status" value="4"/>
</dbReference>
<dbReference type="PROSITE" id="PS51375">
    <property type="entry name" value="PPR"/>
    <property type="match status" value="4"/>
</dbReference>
<feature type="repeat" description="PPR" evidence="2">
    <location>
        <begin position="237"/>
        <end position="271"/>
    </location>
</feature>
<dbReference type="GO" id="GO:0003723">
    <property type="term" value="F:RNA binding"/>
    <property type="evidence" value="ECO:0007669"/>
    <property type="project" value="InterPro"/>
</dbReference>
<gene>
    <name evidence="4" type="ORF">SI8410_09012651</name>
</gene>
<dbReference type="Pfam" id="PF13041">
    <property type="entry name" value="PPR_2"/>
    <property type="match status" value="2"/>
</dbReference>
<dbReference type="Pfam" id="PF14432">
    <property type="entry name" value="DYW_deaminase"/>
    <property type="match status" value="1"/>
</dbReference>
<dbReference type="InterPro" id="IPR011990">
    <property type="entry name" value="TPR-like_helical_dom_sf"/>
</dbReference>
<dbReference type="GO" id="GO:0009451">
    <property type="term" value="P:RNA modification"/>
    <property type="evidence" value="ECO:0007669"/>
    <property type="project" value="InterPro"/>
</dbReference>
<dbReference type="PANTHER" id="PTHR47926:SF463">
    <property type="entry name" value="PENTATRICOPEPTIDE REPEAT-CONTAINING PROTEIN"/>
    <property type="match status" value="1"/>
</dbReference>
<keyword evidence="5" id="KW-1185">Reference proteome</keyword>
<dbReference type="GO" id="GO:0008270">
    <property type="term" value="F:zinc ion binding"/>
    <property type="evidence" value="ECO:0007669"/>
    <property type="project" value="InterPro"/>
</dbReference>
<dbReference type="InterPro" id="IPR032867">
    <property type="entry name" value="DYW_dom"/>
</dbReference>
<reference evidence="4" key="1">
    <citation type="submission" date="2020-02" db="EMBL/GenBank/DDBJ databases">
        <authorList>
            <person name="Scholz U."/>
            <person name="Mascher M."/>
            <person name="Fiebig A."/>
        </authorList>
    </citation>
    <scope>NUCLEOTIDE SEQUENCE</scope>
</reference>
<dbReference type="EMBL" id="LR746272">
    <property type="protein sequence ID" value="CAA7401973.1"/>
    <property type="molecule type" value="Genomic_DNA"/>
</dbReference>
<evidence type="ECO:0000313" key="5">
    <source>
        <dbReference type="Proteomes" id="UP000663760"/>
    </source>
</evidence>
<evidence type="ECO:0000256" key="2">
    <source>
        <dbReference type="PROSITE-ProRule" id="PRU00708"/>
    </source>
</evidence>
<dbReference type="Gene3D" id="1.25.40.10">
    <property type="entry name" value="Tetratricopeptide repeat domain"/>
    <property type="match status" value="3"/>
</dbReference>
<organism evidence="4 5">
    <name type="scientific">Spirodela intermedia</name>
    <name type="common">Intermediate duckweed</name>
    <dbReference type="NCBI Taxonomy" id="51605"/>
    <lineage>
        <taxon>Eukaryota</taxon>
        <taxon>Viridiplantae</taxon>
        <taxon>Streptophyta</taxon>
        <taxon>Embryophyta</taxon>
        <taxon>Tracheophyta</taxon>
        <taxon>Spermatophyta</taxon>
        <taxon>Magnoliopsida</taxon>
        <taxon>Liliopsida</taxon>
        <taxon>Araceae</taxon>
        <taxon>Lemnoideae</taxon>
        <taxon>Spirodela</taxon>
    </lineage>
</organism>
<dbReference type="Pfam" id="PF20431">
    <property type="entry name" value="E_motif"/>
    <property type="match status" value="1"/>
</dbReference>
<evidence type="ECO:0000313" key="4">
    <source>
        <dbReference type="EMBL" id="CAA7401973.1"/>
    </source>
</evidence>
<dbReference type="FunFam" id="1.25.40.10:FF:000348">
    <property type="entry name" value="Pentatricopeptide repeat-containing protein chloroplastic"/>
    <property type="match status" value="1"/>
</dbReference>
<keyword evidence="1" id="KW-0677">Repeat</keyword>
<name>A0A7I8KVZ0_SPIIN</name>
<protein>
    <recommendedName>
        <fullName evidence="3">DYW domain-containing protein</fullName>
    </recommendedName>
</protein>
<sequence length="659" mass="70370">MAAAAVAPLLPLAPSFEFKPDTGRRGRTPPKEAARLKRLLLERCSGGAAAELAALHGCMIKTGLITDDHLTGALLAALSAAPSSGSLAYAEQVLDGVSRPNAFMWNALIRAHSHSRSPDEALLVYCKMLRSDSPPPLPNDHTFPFLLRACAAEELRQVHAHVVKTGFASDVYTANSLIHAYAKSNGAGGPACARQVFDRMPRRDVVSWNSMLSGYVSAGKIGAARELFDAMPAAARNLVSWTTVIHGCAESGLPREALALFRGMQLAGLRPDAASLAAALSGCAQLGALEQGQWIGAYVEREGIAVDPTLVCALVDMYSKCGEVDAAIRLFRKTVAAGGTTVNSNVCVWTAMIHGLGVNGRGLEALDLFEEMPQRGLHPNRITLTAALTACGHSGLVAEGRAIFRRMERCDYGFPPVAEHYGCMVHLLGRAGLLEEARKMAQRAAQSGGSGGNVIVWGALLSASRAHGNWEMGKEVGQILLQLDSGHGGRYVNLAKVLAGEGRWPEAAAVRSLMKERGVRKLPGCSAICVDGGVDEFVAGDRSHPRSCEIYAELERMMARLKEHGYAPATGGAALLGLEEQDEKAAALCSHSEKLAMAFGLISTEPGSGLRIVKNLRVCEDCHAAAKLVSKLYRRRIIMRDRTRFHLFADGTCSCGDYW</sequence>
<dbReference type="Pfam" id="PF20430">
    <property type="entry name" value="Eplus_motif"/>
    <property type="match status" value="1"/>
</dbReference>
<dbReference type="AlphaFoldDB" id="A0A7I8KVZ0"/>
<feature type="repeat" description="PPR" evidence="2">
    <location>
        <begin position="204"/>
        <end position="234"/>
    </location>
</feature>
<dbReference type="OrthoDB" id="185373at2759"/>
<evidence type="ECO:0000256" key="1">
    <source>
        <dbReference type="ARBA" id="ARBA00022737"/>
    </source>
</evidence>
<dbReference type="Proteomes" id="UP000663760">
    <property type="component" value="Chromosome 9"/>
</dbReference>
<dbReference type="InterPro" id="IPR046848">
    <property type="entry name" value="E_motif"/>
</dbReference>